<dbReference type="EMBL" id="JACHNF010000001">
    <property type="protein sequence ID" value="MBB5980732.1"/>
    <property type="molecule type" value="Genomic_DNA"/>
</dbReference>
<evidence type="ECO:0000313" key="2">
    <source>
        <dbReference type="Proteomes" id="UP000558997"/>
    </source>
</evidence>
<protein>
    <submittedName>
        <fullName evidence="1">Uncharacterized protein</fullName>
    </submittedName>
</protein>
<dbReference type="Proteomes" id="UP000558997">
    <property type="component" value="Unassembled WGS sequence"/>
</dbReference>
<dbReference type="AlphaFoldDB" id="A0A841DQ82"/>
<name>A0A841DQ82_9ACTN</name>
<keyword evidence="2" id="KW-1185">Reference proteome</keyword>
<organism evidence="1 2">
    <name type="scientific">Kribbella solani</name>
    <dbReference type="NCBI Taxonomy" id="236067"/>
    <lineage>
        <taxon>Bacteria</taxon>
        <taxon>Bacillati</taxon>
        <taxon>Actinomycetota</taxon>
        <taxon>Actinomycetes</taxon>
        <taxon>Propionibacteriales</taxon>
        <taxon>Kribbellaceae</taxon>
        <taxon>Kribbella</taxon>
    </lineage>
</organism>
<gene>
    <name evidence="1" type="ORF">HDA44_004073</name>
</gene>
<reference evidence="1 2" key="1">
    <citation type="submission" date="2020-08" db="EMBL/GenBank/DDBJ databases">
        <title>Sequencing the genomes of 1000 actinobacteria strains.</title>
        <authorList>
            <person name="Klenk H.-P."/>
        </authorList>
    </citation>
    <scope>NUCLEOTIDE SEQUENCE [LARGE SCALE GENOMIC DNA]</scope>
    <source>
        <strain evidence="1 2">DSM 17294</strain>
    </source>
</reference>
<sequence>MAGRDWVLPAQNGDSFDVLVFWAQNGESSVERGA</sequence>
<comment type="caution">
    <text evidence="1">The sequence shown here is derived from an EMBL/GenBank/DDBJ whole genome shotgun (WGS) entry which is preliminary data.</text>
</comment>
<accession>A0A841DQ82</accession>
<evidence type="ECO:0000313" key="1">
    <source>
        <dbReference type="EMBL" id="MBB5980732.1"/>
    </source>
</evidence>
<proteinExistence type="predicted"/>